<feature type="chain" id="PRO_5007067591" description="Quinohemoprotein amine dehydrogenase alpha subunit haem binding domain-containing protein" evidence="1">
    <location>
        <begin position="22"/>
        <end position="92"/>
    </location>
</feature>
<keyword evidence="1" id="KW-0732">Signal</keyword>
<proteinExistence type="predicted"/>
<evidence type="ECO:0008006" key="4">
    <source>
        <dbReference type="Google" id="ProtNLM"/>
    </source>
</evidence>
<gene>
    <name evidence="2" type="ORF">AXF15_04560</name>
</gene>
<name>A0A0X8JPF0_9BACT</name>
<dbReference type="RefSeq" id="WP_066603899.1">
    <property type="nucleotide sequence ID" value="NZ_CP014230.1"/>
</dbReference>
<evidence type="ECO:0000256" key="1">
    <source>
        <dbReference type="SAM" id="SignalP"/>
    </source>
</evidence>
<dbReference type="STRING" id="888061.AXF15_04560"/>
<feature type="signal peptide" evidence="1">
    <location>
        <begin position="1"/>
        <end position="21"/>
    </location>
</feature>
<keyword evidence="3" id="KW-1185">Reference proteome</keyword>
<accession>A0A0X8JPF0</accession>
<dbReference type="GO" id="GO:0020037">
    <property type="term" value="F:heme binding"/>
    <property type="evidence" value="ECO:0007669"/>
    <property type="project" value="InterPro"/>
</dbReference>
<sequence>MGKYALAVLLPACLLFGTAMAGEDMKVLIADRCLSCHDMEKVCVVKSNDVKWWKDSVQRMVDYQKDLLTAGEVDAMGAFLAVEANRNMVCAK</sequence>
<reference evidence="3" key="1">
    <citation type="submission" date="2016-02" db="EMBL/GenBank/DDBJ databases">
        <authorList>
            <person name="Holder M.E."/>
            <person name="Ajami N.J."/>
            <person name="Petrosino J.F."/>
        </authorList>
    </citation>
    <scope>NUCLEOTIDE SEQUENCE [LARGE SCALE GENOMIC DNA]</scope>
    <source>
        <strain evidence="3">DSM 12838</strain>
    </source>
</reference>
<dbReference type="AlphaFoldDB" id="A0A0X8JPF0"/>
<dbReference type="InterPro" id="IPR036909">
    <property type="entry name" value="Cyt_c-like_dom_sf"/>
</dbReference>
<dbReference type="Gene3D" id="1.10.760.10">
    <property type="entry name" value="Cytochrome c-like domain"/>
    <property type="match status" value="1"/>
</dbReference>
<evidence type="ECO:0000313" key="2">
    <source>
        <dbReference type="EMBL" id="AMD92454.1"/>
    </source>
</evidence>
<dbReference type="Proteomes" id="UP000063964">
    <property type="component" value="Chromosome"/>
</dbReference>
<dbReference type="GO" id="GO:0009055">
    <property type="term" value="F:electron transfer activity"/>
    <property type="evidence" value="ECO:0007669"/>
    <property type="project" value="InterPro"/>
</dbReference>
<dbReference type="EMBL" id="CP014230">
    <property type="protein sequence ID" value="AMD92454.1"/>
    <property type="molecule type" value="Genomic_DNA"/>
</dbReference>
<dbReference type="KEGG" id="doa:AXF15_04560"/>
<evidence type="ECO:0000313" key="3">
    <source>
        <dbReference type="Proteomes" id="UP000063964"/>
    </source>
</evidence>
<protein>
    <recommendedName>
        <fullName evidence="4">Quinohemoprotein amine dehydrogenase alpha subunit haem binding domain-containing protein</fullName>
    </recommendedName>
</protein>
<dbReference type="OrthoDB" id="5472242at2"/>
<organism evidence="2 3">
    <name type="scientific">Desulfomicrobium orale DSM 12838</name>
    <dbReference type="NCBI Taxonomy" id="888061"/>
    <lineage>
        <taxon>Bacteria</taxon>
        <taxon>Pseudomonadati</taxon>
        <taxon>Thermodesulfobacteriota</taxon>
        <taxon>Desulfovibrionia</taxon>
        <taxon>Desulfovibrionales</taxon>
        <taxon>Desulfomicrobiaceae</taxon>
        <taxon>Desulfomicrobium</taxon>
    </lineage>
</organism>